<dbReference type="EMBL" id="CP036267">
    <property type="protein sequence ID" value="QDT31875.1"/>
    <property type="molecule type" value="Genomic_DNA"/>
</dbReference>
<feature type="compositionally biased region" description="Basic and acidic residues" evidence="1">
    <location>
        <begin position="69"/>
        <end position="79"/>
    </location>
</feature>
<evidence type="ECO:0000313" key="3">
    <source>
        <dbReference type="Proteomes" id="UP000315724"/>
    </source>
</evidence>
<gene>
    <name evidence="2" type="ORF">Mal48_11110</name>
</gene>
<name>A0A517QJU2_9PLAN</name>
<organism evidence="2 3">
    <name type="scientific">Thalassoglobus polymorphus</name>
    <dbReference type="NCBI Taxonomy" id="2527994"/>
    <lineage>
        <taxon>Bacteria</taxon>
        <taxon>Pseudomonadati</taxon>
        <taxon>Planctomycetota</taxon>
        <taxon>Planctomycetia</taxon>
        <taxon>Planctomycetales</taxon>
        <taxon>Planctomycetaceae</taxon>
        <taxon>Thalassoglobus</taxon>
    </lineage>
</organism>
<evidence type="ECO:0000256" key="1">
    <source>
        <dbReference type="SAM" id="MobiDB-lite"/>
    </source>
</evidence>
<protein>
    <submittedName>
        <fullName evidence="2">Uncharacterized protein</fullName>
    </submittedName>
</protein>
<reference evidence="2 3" key="1">
    <citation type="submission" date="2019-02" db="EMBL/GenBank/DDBJ databases">
        <title>Deep-cultivation of Planctomycetes and their phenomic and genomic characterization uncovers novel biology.</title>
        <authorList>
            <person name="Wiegand S."/>
            <person name="Jogler M."/>
            <person name="Boedeker C."/>
            <person name="Pinto D."/>
            <person name="Vollmers J."/>
            <person name="Rivas-Marin E."/>
            <person name="Kohn T."/>
            <person name="Peeters S.H."/>
            <person name="Heuer A."/>
            <person name="Rast P."/>
            <person name="Oberbeckmann S."/>
            <person name="Bunk B."/>
            <person name="Jeske O."/>
            <person name="Meyerdierks A."/>
            <person name="Storesund J.E."/>
            <person name="Kallscheuer N."/>
            <person name="Luecker S."/>
            <person name="Lage O.M."/>
            <person name="Pohl T."/>
            <person name="Merkel B.J."/>
            <person name="Hornburger P."/>
            <person name="Mueller R.-W."/>
            <person name="Bruemmer F."/>
            <person name="Labrenz M."/>
            <person name="Spormann A.M."/>
            <person name="Op den Camp H."/>
            <person name="Overmann J."/>
            <person name="Amann R."/>
            <person name="Jetten M.S.M."/>
            <person name="Mascher T."/>
            <person name="Medema M.H."/>
            <person name="Devos D.P."/>
            <person name="Kaster A.-K."/>
            <person name="Ovreas L."/>
            <person name="Rohde M."/>
            <person name="Galperin M.Y."/>
            <person name="Jogler C."/>
        </authorList>
    </citation>
    <scope>NUCLEOTIDE SEQUENCE [LARGE SCALE GENOMIC DNA]</scope>
    <source>
        <strain evidence="2 3">Mal48</strain>
    </source>
</reference>
<dbReference type="KEGG" id="tpol:Mal48_11110"/>
<proteinExistence type="predicted"/>
<dbReference type="AlphaFoldDB" id="A0A517QJU2"/>
<feature type="region of interest" description="Disordered" evidence="1">
    <location>
        <begin position="45"/>
        <end position="79"/>
    </location>
</feature>
<accession>A0A517QJU2</accession>
<sequence length="79" mass="8371">MASASGLAKTFFADKRSIGNARGELSSRPRDSQSLSIARRYAVALKPSEKTQSPPGDSVPLRGTNGFVAEKEGVPSHKL</sequence>
<evidence type="ECO:0000313" key="2">
    <source>
        <dbReference type="EMBL" id="QDT31875.1"/>
    </source>
</evidence>
<dbReference type="RefSeq" id="WP_145196784.1">
    <property type="nucleotide sequence ID" value="NZ_CP036267.1"/>
</dbReference>
<dbReference type="Proteomes" id="UP000315724">
    <property type="component" value="Chromosome"/>
</dbReference>
<keyword evidence="3" id="KW-1185">Reference proteome</keyword>